<name>A0ABV7H862_9BURK</name>
<dbReference type="Pfam" id="PF09912">
    <property type="entry name" value="DUF2141"/>
    <property type="match status" value="1"/>
</dbReference>
<accession>A0ABV7H862</accession>
<dbReference type="InterPro" id="IPR018673">
    <property type="entry name" value="DUF2141"/>
</dbReference>
<evidence type="ECO:0000256" key="1">
    <source>
        <dbReference type="SAM" id="SignalP"/>
    </source>
</evidence>
<feature type="chain" id="PRO_5045612747" evidence="1">
    <location>
        <begin position="29"/>
        <end position="149"/>
    </location>
</feature>
<evidence type="ECO:0000313" key="3">
    <source>
        <dbReference type="Proteomes" id="UP001595556"/>
    </source>
</evidence>
<keyword evidence="3" id="KW-1185">Reference proteome</keyword>
<keyword evidence="1" id="KW-0732">Signal</keyword>
<feature type="signal peptide" evidence="1">
    <location>
        <begin position="1"/>
        <end position="28"/>
    </location>
</feature>
<protein>
    <submittedName>
        <fullName evidence="2">DUF2141 domain-containing protein</fullName>
    </submittedName>
</protein>
<dbReference type="Proteomes" id="UP001595556">
    <property type="component" value="Unassembled WGS sequence"/>
</dbReference>
<reference evidence="3" key="1">
    <citation type="journal article" date="2019" name="Int. J. Syst. Evol. Microbiol.">
        <title>The Global Catalogue of Microorganisms (GCM) 10K type strain sequencing project: providing services to taxonomists for standard genome sequencing and annotation.</title>
        <authorList>
            <consortium name="The Broad Institute Genomics Platform"/>
            <consortium name="The Broad Institute Genome Sequencing Center for Infectious Disease"/>
            <person name="Wu L."/>
            <person name="Ma J."/>
        </authorList>
    </citation>
    <scope>NUCLEOTIDE SEQUENCE [LARGE SCALE GENOMIC DNA]</scope>
    <source>
        <strain evidence="3">KCTC 52168</strain>
    </source>
</reference>
<organism evidence="2 3">
    <name type="scientific">Piscinibacterium candidicorallinum</name>
    <dbReference type="NCBI Taxonomy" id="1793872"/>
    <lineage>
        <taxon>Bacteria</taxon>
        <taxon>Pseudomonadati</taxon>
        <taxon>Pseudomonadota</taxon>
        <taxon>Betaproteobacteria</taxon>
        <taxon>Burkholderiales</taxon>
        <taxon>Piscinibacterium</taxon>
    </lineage>
</organism>
<sequence>MSTPKMPALVLTLALSAGLLGLAAPARAQTAPETLNCPVLELQGVKPGEGTLRIAVYGSAESFNKKPVFSVTVAAPAASTYRLGLCGVSSPEAAVTLFQDTNDNGRMDTNIIGIPSEPWGASGRPVMGPPSWDAAKVPVNGSPITIKLN</sequence>
<evidence type="ECO:0000313" key="2">
    <source>
        <dbReference type="EMBL" id="MFC3148933.1"/>
    </source>
</evidence>
<comment type="caution">
    <text evidence="2">The sequence shown here is derived from an EMBL/GenBank/DDBJ whole genome shotgun (WGS) entry which is preliminary data.</text>
</comment>
<proteinExistence type="predicted"/>
<dbReference type="RefSeq" id="WP_377305308.1">
    <property type="nucleotide sequence ID" value="NZ_CP180191.1"/>
</dbReference>
<gene>
    <name evidence="2" type="ORF">ACFOEN_15000</name>
</gene>
<dbReference type="EMBL" id="JBHRTI010000010">
    <property type="protein sequence ID" value="MFC3148933.1"/>
    <property type="molecule type" value="Genomic_DNA"/>
</dbReference>